<sequence>MVKDNITGGQKPIDFWAVLLALSGFILILSSLPGIGISADSITYTSVSRNLNHGGVLRSFDRDVFVDFPVGYPLFLATLQKITGLDPIKFALFLNAIMLAGITFTVTQLLKREGIDRKGQLLLGACVVASPALLEVYEMLWSETLFIVLIVWFIAASQKGSFWMMVVAAGLSAVVRYAGVTLIATGALIILWDRGFKKAVLYGLAAGTPLALNLVRNQLISGTVTGDRQKNLLSLWTHLQRFGGVLCEWAPPLNRWPVLYAPITLLFIAALIAIWKRKKGSLTTICVTFTGIYTVFILGTSMLTAYESLDTRLLSPLFIPALLGIGGTIYKRTGPIPIIILLVVGIMADATYITHPGIAYKRYVRYDIQTLRQSPTLEFINTHPDIVDTNTSVYTNAPDILYLLSKRKESDYLPDQASPRDIRDFKNDRGAYVVWIDACLAYPKYCLDSLKQMGLDTVYMGKDGAVYIHR</sequence>
<feature type="transmembrane region" description="Helical" evidence="1">
    <location>
        <begin position="90"/>
        <end position="110"/>
    </location>
</feature>
<gene>
    <name evidence="2" type="ORF">EDB95_4671</name>
</gene>
<feature type="transmembrane region" description="Helical" evidence="1">
    <location>
        <begin position="281"/>
        <end position="306"/>
    </location>
</feature>
<name>A0A4R8DH37_9BACT</name>
<keyword evidence="1" id="KW-1133">Transmembrane helix</keyword>
<comment type="caution">
    <text evidence="2">The sequence shown here is derived from an EMBL/GenBank/DDBJ whole genome shotgun (WGS) entry which is preliminary data.</text>
</comment>
<dbReference type="RefSeq" id="WP_133997981.1">
    <property type="nucleotide sequence ID" value="NZ_SODV01000002.1"/>
</dbReference>
<dbReference type="EMBL" id="SODV01000002">
    <property type="protein sequence ID" value="TDW96835.1"/>
    <property type="molecule type" value="Genomic_DNA"/>
</dbReference>
<keyword evidence="1" id="KW-0812">Transmembrane</keyword>
<evidence type="ECO:0000256" key="1">
    <source>
        <dbReference type="SAM" id="Phobius"/>
    </source>
</evidence>
<evidence type="ECO:0000313" key="3">
    <source>
        <dbReference type="Proteomes" id="UP000294498"/>
    </source>
</evidence>
<dbReference type="GO" id="GO:0016740">
    <property type="term" value="F:transferase activity"/>
    <property type="evidence" value="ECO:0007669"/>
    <property type="project" value="UniProtKB-KW"/>
</dbReference>
<reference evidence="2 3" key="1">
    <citation type="submission" date="2019-03" db="EMBL/GenBank/DDBJ databases">
        <title>Genomic Encyclopedia of Type Strains, Phase IV (KMG-IV): sequencing the most valuable type-strain genomes for metagenomic binning, comparative biology and taxonomic classification.</title>
        <authorList>
            <person name="Goeker M."/>
        </authorList>
    </citation>
    <scope>NUCLEOTIDE SEQUENCE [LARGE SCALE GENOMIC DNA]</scope>
    <source>
        <strain evidence="2 3">DSM 100059</strain>
    </source>
</reference>
<feature type="transmembrane region" description="Helical" evidence="1">
    <location>
        <begin position="122"/>
        <end position="155"/>
    </location>
</feature>
<keyword evidence="1" id="KW-0472">Membrane</keyword>
<feature type="transmembrane region" description="Helical" evidence="1">
    <location>
        <begin position="12"/>
        <end position="32"/>
    </location>
</feature>
<dbReference type="Proteomes" id="UP000294498">
    <property type="component" value="Unassembled WGS sequence"/>
</dbReference>
<proteinExistence type="predicted"/>
<feature type="transmembrane region" description="Helical" evidence="1">
    <location>
        <begin position="161"/>
        <end position="192"/>
    </location>
</feature>
<dbReference type="OrthoDB" id="9123883at2"/>
<evidence type="ECO:0000313" key="2">
    <source>
        <dbReference type="EMBL" id="TDW96835.1"/>
    </source>
</evidence>
<feature type="transmembrane region" description="Helical" evidence="1">
    <location>
        <begin position="336"/>
        <end position="355"/>
    </location>
</feature>
<feature type="transmembrane region" description="Helical" evidence="1">
    <location>
        <begin position="258"/>
        <end position="275"/>
    </location>
</feature>
<keyword evidence="2" id="KW-0808">Transferase</keyword>
<organism evidence="2 3">
    <name type="scientific">Dinghuibacter silviterrae</name>
    <dbReference type="NCBI Taxonomy" id="1539049"/>
    <lineage>
        <taxon>Bacteria</taxon>
        <taxon>Pseudomonadati</taxon>
        <taxon>Bacteroidota</taxon>
        <taxon>Chitinophagia</taxon>
        <taxon>Chitinophagales</taxon>
        <taxon>Chitinophagaceae</taxon>
        <taxon>Dinghuibacter</taxon>
    </lineage>
</organism>
<protein>
    <submittedName>
        <fullName evidence="2">4-amino-4-deoxy-L-arabinose transferase-like glycosyltransferase</fullName>
    </submittedName>
</protein>
<keyword evidence="3" id="KW-1185">Reference proteome</keyword>
<dbReference type="AlphaFoldDB" id="A0A4R8DH37"/>
<accession>A0A4R8DH37</accession>